<evidence type="ECO:0000256" key="8">
    <source>
        <dbReference type="HAMAP-Rule" id="MF_01416"/>
    </source>
</evidence>
<comment type="function">
    <text evidence="8">This protein is part of the stalk that links CF(0) to CF(1). It either transmits conformational changes from CF(0) to CF(1) or is implicated in proton conduction.</text>
</comment>
<keyword evidence="3 8" id="KW-0375">Hydrogen ion transport</keyword>
<evidence type="ECO:0000256" key="3">
    <source>
        <dbReference type="ARBA" id="ARBA00022781"/>
    </source>
</evidence>
<keyword evidence="8" id="KW-0793">Thylakoid</keyword>
<dbReference type="NCBIfam" id="TIGR01145">
    <property type="entry name" value="ATP_synt_delta"/>
    <property type="match status" value="1"/>
</dbReference>
<keyword evidence="6 8" id="KW-0139">CF(1)</keyword>
<organism evidence="9 10">
    <name type="scientific">Phormidium pseudopriestleyi FRX01</name>
    <dbReference type="NCBI Taxonomy" id="1759528"/>
    <lineage>
        <taxon>Bacteria</taxon>
        <taxon>Bacillati</taxon>
        <taxon>Cyanobacteriota</taxon>
        <taxon>Cyanophyceae</taxon>
        <taxon>Oscillatoriophycideae</taxon>
        <taxon>Oscillatoriales</taxon>
        <taxon>Oscillatoriaceae</taxon>
        <taxon>Phormidium</taxon>
    </lineage>
</organism>
<dbReference type="PRINTS" id="PR00125">
    <property type="entry name" value="ATPASEDELTA"/>
</dbReference>
<dbReference type="InterPro" id="IPR026015">
    <property type="entry name" value="ATP_synth_OSCP/delta_N_sf"/>
</dbReference>
<comment type="function">
    <text evidence="8">F(1)F(0) ATP synthase produces ATP from ADP in the presence of a proton or sodium gradient. F-type ATPases consist of two structural domains, F(1) containing the extramembraneous catalytic core and F(0) containing the membrane proton channel, linked together by a central stalk and a peripheral stalk. During catalysis, ATP synthesis in the catalytic domain of F(1) is coupled via a rotary mechanism of the central stalk subunits to proton translocation.</text>
</comment>
<dbReference type="HAMAP" id="MF_01416">
    <property type="entry name" value="ATP_synth_delta_bact"/>
    <property type="match status" value="1"/>
</dbReference>
<evidence type="ECO:0000256" key="4">
    <source>
        <dbReference type="ARBA" id="ARBA00023065"/>
    </source>
</evidence>
<keyword evidence="5 8" id="KW-0472">Membrane</keyword>
<dbReference type="RefSeq" id="WP_207086795.1">
    <property type="nucleotide sequence ID" value="NZ_JAFLQW010000091.1"/>
</dbReference>
<dbReference type="Gene3D" id="1.10.520.20">
    <property type="entry name" value="N-terminal domain of the delta subunit of the F1F0-ATP synthase"/>
    <property type="match status" value="1"/>
</dbReference>
<dbReference type="Proteomes" id="UP000664844">
    <property type="component" value="Unassembled WGS sequence"/>
</dbReference>
<dbReference type="Pfam" id="PF00213">
    <property type="entry name" value="OSCP"/>
    <property type="match status" value="1"/>
</dbReference>
<keyword evidence="4 8" id="KW-0406">Ion transport</keyword>
<proteinExistence type="inferred from homology"/>
<evidence type="ECO:0000256" key="5">
    <source>
        <dbReference type="ARBA" id="ARBA00023136"/>
    </source>
</evidence>
<gene>
    <name evidence="8" type="primary">atpH</name>
    <name evidence="8" type="synonym">atpD</name>
    <name evidence="9" type="ORF">J0895_03805</name>
</gene>
<evidence type="ECO:0000256" key="1">
    <source>
        <dbReference type="ARBA" id="ARBA00004370"/>
    </source>
</evidence>
<accession>A0ABS3FMB2</accession>
<comment type="subcellular location">
    <subcellularLocation>
        <location evidence="8">Cellular thylakoid membrane</location>
        <topology evidence="8">Peripheral membrane protein</topology>
    </subcellularLocation>
    <subcellularLocation>
        <location evidence="1">Membrane</location>
    </subcellularLocation>
</comment>
<keyword evidence="7 8" id="KW-0066">ATP synthesis</keyword>
<evidence type="ECO:0000313" key="10">
    <source>
        <dbReference type="Proteomes" id="UP000664844"/>
    </source>
</evidence>
<dbReference type="InterPro" id="IPR020781">
    <property type="entry name" value="ATPase_OSCP/d_CS"/>
</dbReference>
<dbReference type="PROSITE" id="PS00389">
    <property type="entry name" value="ATPASE_DELTA"/>
    <property type="match status" value="1"/>
</dbReference>
<comment type="similarity">
    <text evidence="8">Belongs to the ATPase delta chain family.</text>
</comment>
<evidence type="ECO:0000256" key="2">
    <source>
        <dbReference type="ARBA" id="ARBA00022448"/>
    </source>
</evidence>
<reference evidence="9 10" key="1">
    <citation type="submission" date="2021-03" db="EMBL/GenBank/DDBJ databases">
        <title>Metabolic Capacity of the Antarctic Cyanobacterium Phormidium pseudopriestleyi that Sustains Oxygenic Photosynthesis in the Presence of Hydrogen Sulfide.</title>
        <authorList>
            <person name="Lumian J.E."/>
            <person name="Jungblut A.D."/>
            <person name="Dillon M.L."/>
            <person name="Hawes I."/>
            <person name="Doran P.T."/>
            <person name="Mackey T.J."/>
            <person name="Dick G.J."/>
            <person name="Grettenberger C.L."/>
            <person name="Sumner D.Y."/>
        </authorList>
    </citation>
    <scope>NUCLEOTIDE SEQUENCE [LARGE SCALE GENOMIC DNA]</scope>
    <source>
        <strain evidence="9 10">FRX01</strain>
    </source>
</reference>
<evidence type="ECO:0000256" key="6">
    <source>
        <dbReference type="ARBA" id="ARBA00023196"/>
    </source>
</evidence>
<evidence type="ECO:0000256" key="7">
    <source>
        <dbReference type="ARBA" id="ARBA00023310"/>
    </source>
</evidence>
<sequence length="183" mass="20389">MSIIQSEVFEPYAQALMSLAQEHNLTEQIGEDMRGILKLLKESPDLDKFIGSPIIKESDKKDVLGQILGDSVQPFTRNFLMLLIDRRRIPFIEGIANYYLTLLRKLNQTVLAEVTSAVPLNEAQQEGVRNKVKEITSAQQVELEMKIDADLIGGVVIKVGSQVLDASLRGQLRRIGVRLGSNS</sequence>
<name>A0ABS3FMB2_9CYAN</name>
<keyword evidence="10" id="KW-1185">Reference proteome</keyword>
<dbReference type="SUPFAM" id="SSF47928">
    <property type="entry name" value="N-terminal domain of the delta subunit of the F1F0-ATP synthase"/>
    <property type="match status" value="1"/>
</dbReference>
<dbReference type="EMBL" id="JAFLQW010000091">
    <property type="protein sequence ID" value="MBO0348239.1"/>
    <property type="molecule type" value="Genomic_DNA"/>
</dbReference>
<dbReference type="PANTHER" id="PTHR11910">
    <property type="entry name" value="ATP SYNTHASE DELTA CHAIN"/>
    <property type="match status" value="1"/>
</dbReference>
<keyword evidence="2 8" id="KW-0813">Transport</keyword>
<evidence type="ECO:0000313" key="9">
    <source>
        <dbReference type="EMBL" id="MBO0348239.1"/>
    </source>
</evidence>
<dbReference type="InterPro" id="IPR000711">
    <property type="entry name" value="ATPase_OSCP/dsu"/>
</dbReference>
<protein>
    <recommendedName>
        <fullName evidence="8">ATP synthase subunit delta</fullName>
    </recommendedName>
    <alternativeName>
        <fullName evidence="8">ATP synthase F(1) sector subunit delta</fullName>
    </alternativeName>
    <alternativeName>
        <fullName evidence="8">F-type ATPase subunit delta</fullName>
        <shortName evidence="8">F-ATPase subunit delta</shortName>
    </alternativeName>
</protein>
<comment type="caution">
    <text evidence="9">The sequence shown here is derived from an EMBL/GenBank/DDBJ whole genome shotgun (WGS) entry which is preliminary data.</text>
</comment>